<gene>
    <name evidence="1" type="ORF">HPP92_008030</name>
</gene>
<dbReference type="AlphaFoldDB" id="A0A835V6G0"/>
<protein>
    <submittedName>
        <fullName evidence="1">Uncharacterized protein</fullName>
    </submittedName>
</protein>
<dbReference type="Proteomes" id="UP000636800">
    <property type="component" value="Chromosome 3"/>
</dbReference>
<dbReference type="EMBL" id="JADCNL010000003">
    <property type="protein sequence ID" value="KAG0489219.1"/>
    <property type="molecule type" value="Genomic_DNA"/>
</dbReference>
<accession>A0A835V6G0</accession>
<sequence>MLELPLWLFHLFRIKLNVIQLPDHVLHSLTDFQPELWGLPAFDDWVQNNFANRAFTWSVTRRVSSKECASQHRSEQVELLQL</sequence>
<keyword evidence="2" id="KW-1185">Reference proteome</keyword>
<evidence type="ECO:0000313" key="1">
    <source>
        <dbReference type="EMBL" id="KAG0489219.1"/>
    </source>
</evidence>
<comment type="caution">
    <text evidence="1">The sequence shown here is derived from an EMBL/GenBank/DDBJ whole genome shotgun (WGS) entry which is preliminary data.</text>
</comment>
<dbReference type="OrthoDB" id="1882189at2759"/>
<proteinExistence type="predicted"/>
<organism evidence="1 2">
    <name type="scientific">Vanilla planifolia</name>
    <name type="common">Vanilla</name>
    <dbReference type="NCBI Taxonomy" id="51239"/>
    <lineage>
        <taxon>Eukaryota</taxon>
        <taxon>Viridiplantae</taxon>
        <taxon>Streptophyta</taxon>
        <taxon>Embryophyta</taxon>
        <taxon>Tracheophyta</taxon>
        <taxon>Spermatophyta</taxon>
        <taxon>Magnoliopsida</taxon>
        <taxon>Liliopsida</taxon>
        <taxon>Asparagales</taxon>
        <taxon>Orchidaceae</taxon>
        <taxon>Vanilloideae</taxon>
        <taxon>Vanilleae</taxon>
        <taxon>Vanilla</taxon>
    </lineage>
</organism>
<reference evidence="1 2" key="1">
    <citation type="journal article" date="2020" name="Nat. Food">
        <title>A phased Vanilla planifolia genome enables genetic improvement of flavour and production.</title>
        <authorList>
            <person name="Hasing T."/>
            <person name="Tang H."/>
            <person name="Brym M."/>
            <person name="Khazi F."/>
            <person name="Huang T."/>
            <person name="Chambers A.H."/>
        </authorList>
    </citation>
    <scope>NUCLEOTIDE SEQUENCE [LARGE SCALE GENOMIC DNA]</scope>
    <source>
        <tissue evidence="1">Leaf</tissue>
    </source>
</reference>
<name>A0A835V6G0_VANPL</name>
<evidence type="ECO:0000313" key="2">
    <source>
        <dbReference type="Proteomes" id="UP000636800"/>
    </source>
</evidence>